<name>A0ABS1I5R0_9PROT</name>
<keyword evidence="4" id="KW-1185">Reference proteome</keyword>
<feature type="domain" description="TniQ" evidence="2">
    <location>
        <begin position="28"/>
        <end position="144"/>
    </location>
</feature>
<evidence type="ECO:0000259" key="2">
    <source>
        <dbReference type="Pfam" id="PF06527"/>
    </source>
</evidence>
<feature type="compositionally biased region" description="Basic and acidic residues" evidence="1">
    <location>
        <begin position="1"/>
        <end position="25"/>
    </location>
</feature>
<dbReference type="Proteomes" id="UP000654452">
    <property type="component" value="Unassembled WGS sequence"/>
</dbReference>
<dbReference type="RefSeq" id="WP_200486917.1">
    <property type="nucleotide sequence ID" value="NZ_JAEPIV010000024.1"/>
</dbReference>
<evidence type="ECO:0000256" key="1">
    <source>
        <dbReference type="SAM" id="MobiDB-lite"/>
    </source>
</evidence>
<dbReference type="Pfam" id="PF06527">
    <property type="entry name" value="TniQ"/>
    <property type="match status" value="1"/>
</dbReference>
<gene>
    <name evidence="3" type="ORF">JJL56_26525</name>
</gene>
<dbReference type="InterPro" id="IPR016181">
    <property type="entry name" value="Acyl_CoA_acyltransferase"/>
</dbReference>
<comment type="caution">
    <text evidence="3">The sequence shown here is derived from an EMBL/GenBank/DDBJ whole genome shotgun (WGS) entry which is preliminary data.</text>
</comment>
<feature type="region of interest" description="Disordered" evidence="1">
    <location>
        <begin position="1"/>
        <end position="26"/>
    </location>
</feature>
<evidence type="ECO:0000313" key="4">
    <source>
        <dbReference type="Proteomes" id="UP000654452"/>
    </source>
</evidence>
<evidence type="ECO:0000313" key="3">
    <source>
        <dbReference type="EMBL" id="MBK4722414.1"/>
    </source>
</evidence>
<proteinExistence type="predicted"/>
<organism evidence="3 4">
    <name type="scientific">Azospirillum aestuarii</name>
    <dbReference type="NCBI Taxonomy" id="2802052"/>
    <lineage>
        <taxon>Bacteria</taxon>
        <taxon>Pseudomonadati</taxon>
        <taxon>Pseudomonadota</taxon>
        <taxon>Alphaproteobacteria</taxon>
        <taxon>Rhodospirillales</taxon>
        <taxon>Azospirillaceae</taxon>
        <taxon>Azospirillum</taxon>
    </lineage>
</organism>
<sequence>MRPEPADRFPVEPLERGRPQSDRWAAEPAPLDGELLSSWLNRYAWANAMSPDAFLRGLRPVLGRTVTDPDRAAPARFLEFLARRTGLPAARFTLLLSAAHISASLGMEMRPTPYFCPGCWRAESTPYVRRGWRMAPLQLCLEHGSWLCRRCPNCRAPLSLLQGVSRRHLWECAACRHDLRRAKALRASPVAILGQGLVHDILDQADAVAQEGIAREMFSALSDLDVGLNALRRAARGRPSPAVVRRSGLAAVDGSWRSIHELLNAIPFGGVRTRLLHRLQERVHDPAWAMAPPAPPGTRLCLSPAAGVQLPARCVRQATLDDIPALQRFCRTLSAILDRDQWLGKGVEHRDSLRDLLTIRWHSFAEEDQPLAVAVDGDGIVGVGMVWAERLIEIFVDPTSEATFLPMLLEGITHLAARRGVRRIEARVDRTHRAAFELAGQRGTGSFVTSPLWSRSLP</sequence>
<dbReference type="InterPro" id="IPR009492">
    <property type="entry name" value="TniQ"/>
</dbReference>
<dbReference type="Gene3D" id="3.40.630.30">
    <property type="match status" value="1"/>
</dbReference>
<protein>
    <submittedName>
        <fullName evidence="3">TniQ family protein</fullName>
    </submittedName>
</protein>
<accession>A0ABS1I5R0</accession>
<dbReference type="SUPFAM" id="SSF55729">
    <property type="entry name" value="Acyl-CoA N-acyltransferases (Nat)"/>
    <property type="match status" value="1"/>
</dbReference>
<dbReference type="EMBL" id="JAEPIV010000024">
    <property type="protein sequence ID" value="MBK4722414.1"/>
    <property type="molecule type" value="Genomic_DNA"/>
</dbReference>
<reference evidence="3 4" key="1">
    <citation type="submission" date="2021-01" db="EMBL/GenBank/DDBJ databases">
        <title>Azospirillum sp. YIM DDC1 draft genome.</title>
        <authorList>
            <person name="Wang Y.-X."/>
        </authorList>
    </citation>
    <scope>NUCLEOTIDE SEQUENCE [LARGE SCALE GENOMIC DNA]</scope>
    <source>
        <strain evidence="3 4">YIM DDC1</strain>
    </source>
</reference>